<keyword evidence="5 7" id="KW-1133">Transmembrane helix</keyword>
<proteinExistence type="inferred from homology"/>
<evidence type="ECO:0000256" key="6">
    <source>
        <dbReference type="ARBA" id="ARBA00023136"/>
    </source>
</evidence>
<dbReference type="STRING" id="1408250.Q760_09580"/>
<comment type="caution">
    <text evidence="8">The sequence shown here is derived from an EMBL/GenBank/DDBJ whole genome shotgun (WGS) entry which is preliminary data.</text>
</comment>
<evidence type="ECO:0000256" key="1">
    <source>
        <dbReference type="ARBA" id="ARBA00004651"/>
    </source>
</evidence>
<evidence type="ECO:0000256" key="5">
    <source>
        <dbReference type="ARBA" id="ARBA00022989"/>
    </source>
</evidence>
<evidence type="ECO:0000256" key="4">
    <source>
        <dbReference type="ARBA" id="ARBA00022692"/>
    </source>
</evidence>
<keyword evidence="3" id="KW-1003">Cell membrane</keyword>
<dbReference type="PANTHER" id="PTHR33884:SF3">
    <property type="entry name" value="UPF0410 PROTEIN YMGE"/>
    <property type="match status" value="1"/>
</dbReference>
<dbReference type="InterPro" id="IPR007341">
    <property type="entry name" value="Transgly_assoc"/>
</dbReference>
<keyword evidence="6 7" id="KW-0472">Membrane</keyword>
<feature type="transmembrane region" description="Helical" evidence="7">
    <location>
        <begin position="66"/>
        <end position="85"/>
    </location>
</feature>
<gene>
    <name evidence="8" type="ORF">Q760_09580</name>
</gene>
<reference evidence="8 9" key="1">
    <citation type="submission" date="2013-10" db="EMBL/GenBank/DDBJ databases">
        <authorList>
            <person name="Wang G."/>
            <person name="Zhuang W."/>
        </authorList>
    </citation>
    <scope>NUCLEOTIDE SEQUENCE [LARGE SCALE GENOMIC DNA]</scope>
    <source>
        <strain evidence="8 9">DSM 20118</strain>
    </source>
</reference>
<comment type="similarity">
    <text evidence="2">Belongs to the UPF0410 family.</text>
</comment>
<organism evidence="8 9">
    <name type="scientific">Cellulomonas cellasea DSM 20118</name>
    <dbReference type="NCBI Taxonomy" id="1408250"/>
    <lineage>
        <taxon>Bacteria</taxon>
        <taxon>Bacillati</taxon>
        <taxon>Actinomycetota</taxon>
        <taxon>Actinomycetes</taxon>
        <taxon>Micrococcales</taxon>
        <taxon>Cellulomonadaceae</taxon>
        <taxon>Cellulomonas</taxon>
    </lineage>
</organism>
<protein>
    <submittedName>
        <fullName evidence="8">Transglycosylase</fullName>
    </submittedName>
</protein>
<evidence type="ECO:0000256" key="3">
    <source>
        <dbReference type="ARBA" id="ARBA00022475"/>
    </source>
</evidence>
<feature type="transmembrane region" description="Helical" evidence="7">
    <location>
        <begin position="31"/>
        <end position="54"/>
    </location>
</feature>
<keyword evidence="4 7" id="KW-0812">Transmembrane</keyword>
<dbReference type="RefSeq" id="WP_034626715.1">
    <property type="nucleotide sequence ID" value="NZ_AXNT01000025.1"/>
</dbReference>
<name>A0A0A0B890_9CELL</name>
<dbReference type="EMBL" id="AXNT01000025">
    <property type="protein sequence ID" value="KGM03090.1"/>
    <property type="molecule type" value="Genomic_DNA"/>
</dbReference>
<evidence type="ECO:0000256" key="7">
    <source>
        <dbReference type="SAM" id="Phobius"/>
    </source>
</evidence>
<keyword evidence="9" id="KW-1185">Reference proteome</keyword>
<evidence type="ECO:0000313" key="9">
    <source>
        <dbReference type="Proteomes" id="UP000029833"/>
    </source>
</evidence>
<accession>A0A0A0B890</accession>
<evidence type="ECO:0000256" key="2">
    <source>
        <dbReference type="ARBA" id="ARBA00011006"/>
    </source>
</evidence>
<dbReference type="Proteomes" id="UP000029833">
    <property type="component" value="Unassembled WGS sequence"/>
</dbReference>
<dbReference type="GO" id="GO:0005886">
    <property type="term" value="C:plasma membrane"/>
    <property type="evidence" value="ECO:0007669"/>
    <property type="project" value="UniProtKB-SubCell"/>
</dbReference>
<evidence type="ECO:0000313" key="8">
    <source>
        <dbReference type="EMBL" id="KGM03090.1"/>
    </source>
</evidence>
<comment type="subcellular location">
    <subcellularLocation>
        <location evidence="1">Cell membrane</location>
        <topology evidence="1">Multi-pass membrane protein</topology>
    </subcellularLocation>
</comment>
<feature type="transmembrane region" description="Helical" evidence="7">
    <location>
        <begin position="6"/>
        <end position="24"/>
    </location>
</feature>
<dbReference type="PANTHER" id="PTHR33884">
    <property type="entry name" value="UPF0410 PROTEIN YMGE"/>
    <property type="match status" value="1"/>
</dbReference>
<dbReference type="AlphaFoldDB" id="A0A0A0B890"/>
<sequence length="89" mass="8893">MTAASIIGAIVIGAILGLLGRLFAPGKQNISLVVTVIVGIIAALLGSAIARGLGVATTDGIDFIEVLIQIVLAAIGVVLAARLLGRRAH</sequence>